<dbReference type="GO" id="GO:0001006">
    <property type="term" value="F:RNA polymerase III type 3 promoter sequence-specific DNA binding"/>
    <property type="evidence" value="ECO:0007669"/>
    <property type="project" value="TreeGrafter"/>
</dbReference>
<keyword evidence="4" id="KW-0539">Nucleus</keyword>
<evidence type="ECO:0000256" key="1">
    <source>
        <dbReference type="ARBA" id="ARBA00023015"/>
    </source>
</evidence>
<dbReference type="SMART" id="SM00717">
    <property type="entry name" value="SANT"/>
    <property type="match status" value="3"/>
</dbReference>
<sequence length="1093" mass="122219">MRSESSINGAVSDHSDSKIAAHKSKHKKEKKKYKTLNALAITAKLGITTHSPKQRIPWTEEEDAKISAYVQAFLYNIGHKNGIEDLQIESAKLLQNLDWDDLAAKNFYEDSLNVNGSDSTGIRKKRKGNDIKKRWYSYLDPTLRRGRWTPEEDELLLKAYAKHGQHWALIAKDVPRRNLDQCSKRYHEALDPNKSQGRLRAWSEEEDLQLISRIQEYGTKWKSISMGMEGRPSLTCRNRWRKILTSVVRKKASETITKAVQDAGNINDLSKLSTMTDDSATPNSDQLKESSQINFRNDAESDYHSTSERAAHFHQKNMNTTSQRTALSPNFSAPNTERSSMLPPMPNLNNFAHAGQKPFQGTKFPTSPLTLGSPSTLPLLDVLNGAKNPHAGLANLDKSQVMLLDKSPSPDISMDFHHSLTRSTSNIRSTASAIPNAQPNQNSLNSFHEFSPHLLHHKSHSGTPAVDDQTDFMNHVSLLGEKNGHQNTRNAFSNAPSNVYSPAISFSDERHFSHDNLKTDEHSGTSLQAQVVQNHRDSSETRNLPELNNKREYEHQHGDHHDAHTVDYDNNFFAVNANGKKLDTANYENLSPPTNLADGNVHSFPKPHYQSTIDLPSQTKPQTHPVLSPTSSLPAQSIKHTEWKFSLKNKGYTLSSGVISSTELVEQLIEQAKKNGLKISIHQHIHNHYNPGNNTSEFLLNQNKHGHNKSHFSNATSSDGSLNSPNHMRFSNATQSSSNSNKSSGMKNNIGETGLSNDLFQNTSTHPMNQQPSTTSPNSSAMTTPKVIQDLTEIGHNRFKHFKTLNPTVRPKLGSSSSQNDFQKILHQSTATGSLRKHKKIRRNQNLNGAVSSGGEVSSAESSNVSTPGNNQLDPNIQKNFTKRSGNKEGFHDSIQYSSRRFNNIQSPSPALNEHQKNSPQSSEQHHSIQNGVAYDHISKDSKFSNRISAPPIDTVPQESQHFSHFSVHSASQSDQQKNDLKEEEFDDDDQFDFFQSLRALQPLSVPNTANLDMMFGSTRMIDTNPSSVANNTGTDRVQSHLANALTSIQREEINQRSYHKSAVGHQELYENLYEAPEESDSEQGNAWFFNPS</sequence>
<dbReference type="InterPro" id="IPR009057">
    <property type="entry name" value="Homeodomain-like_sf"/>
</dbReference>
<feature type="compositionally biased region" description="Polar residues" evidence="5">
    <location>
        <begin position="918"/>
        <end position="929"/>
    </location>
</feature>
<dbReference type="GO" id="GO:0006355">
    <property type="term" value="P:regulation of DNA-templated transcription"/>
    <property type="evidence" value="ECO:0007669"/>
    <property type="project" value="UniProtKB-ARBA"/>
</dbReference>
<dbReference type="InterPro" id="IPR017884">
    <property type="entry name" value="SANT_dom"/>
</dbReference>
<dbReference type="InterPro" id="IPR017930">
    <property type="entry name" value="Myb_dom"/>
</dbReference>
<feature type="compositionally biased region" description="Basic residues" evidence="5">
    <location>
        <begin position="20"/>
        <end position="31"/>
    </location>
</feature>
<evidence type="ECO:0000259" key="6">
    <source>
        <dbReference type="PROSITE" id="PS50090"/>
    </source>
</evidence>
<feature type="compositionally biased region" description="Polar residues" evidence="5">
    <location>
        <begin position="711"/>
        <end position="726"/>
    </location>
</feature>
<reference evidence="10" key="1">
    <citation type="journal article" date="2016" name="Genome Announc.">
        <title>Genome sequences of three species of Hanseniaspora isolated from spontaneous wine fermentations.</title>
        <authorList>
            <person name="Sternes P.R."/>
            <person name="Lee D."/>
            <person name="Kutyna D.R."/>
            <person name="Borneman A.R."/>
        </authorList>
    </citation>
    <scope>NUCLEOTIDE SEQUENCE [LARGE SCALE GENOMIC DNA]</scope>
    <source>
        <strain evidence="10">AWRI3579</strain>
    </source>
</reference>
<evidence type="ECO:0000256" key="4">
    <source>
        <dbReference type="ARBA" id="ARBA00023242"/>
    </source>
</evidence>
<dbReference type="PROSITE" id="PS51294">
    <property type="entry name" value="HTH_MYB"/>
    <property type="match status" value="2"/>
</dbReference>
<accession>A0A1E5R4R1</accession>
<evidence type="ECO:0000259" key="8">
    <source>
        <dbReference type="PROSITE" id="PS51294"/>
    </source>
</evidence>
<dbReference type="PANTHER" id="PTHR46621:SF1">
    <property type="entry name" value="SNRNA-ACTIVATING PROTEIN COMPLEX SUBUNIT 4"/>
    <property type="match status" value="1"/>
</dbReference>
<keyword evidence="10" id="KW-1185">Reference proteome</keyword>
<feature type="region of interest" description="Disordered" evidence="5">
    <location>
        <begin position="688"/>
        <end position="783"/>
    </location>
</feature>
<dbReference type="Gene3D" id="1.10.10.60">
    <property type="entry name" value="Homeodomain-like"/>
    <property type="match status" value="3"/>
</dbReference>
<feature type="domain" description="HTH myb-type" evidence="8">
    <location>
        <begin position="140"/>
        <end position="194"/>
    </location>
</feature>
<dbReference type="FunCoup" id="A0A1E5R4R1">
    <property type="interactions" value="1835"/>
</dbReference>
<feature type="domain" description="HTH myb-type" evidence="8">
    <location>
        <begin position="200"/>
        <end position="248"/>
    </location>
</feature>
<gene>
    <name evidence="9" type="ORF">AWRI3579_g3556</name>
</gene>
<evidence type="ECO:0000256" key="3">
    <source>
        <dbReference type="ARBA" id="ARBA00023163"/>
    </source>
</evidence>
<evidence type="ECO:0000313" key="9">
    <source>
        <dbReference type="EMBL" id="OEJ81874.1"/>
    </source>
</evidence>
<dbReference type="GO" id="GO:0042796">
    <property type="term" value="P:snRNA transcription by RNA polymerase III"/>
    <property type="evidence" value="ECO:0007669"/>
    <property type="project" value="TreeGrafter"/>
</dbReference>
<keyword evidence="3" id="KW-0804">Transcription</keyword>
<evidence type="ECO:0000256" key="2">
    <source>
        <dbReference type="ARBA" id="ARBA00023125"/>
    </source>
</evidence>
<feature type="compositionally biased region" description="Polar residues" evidence="5">
    <location>
        <begin position="750"/>
        <end position="783"/>
    </location>
</feature>
<dbReference type="InterPro" id="IPR001005">
    <property type="entry name" value="SANT/Myb"/>
</dbReference>
<protein>
    <submittedName>
        <fullName evidence="9">Myb-like DNA-binding protein BAS1</fullName>
    </submittedName>
</protein>
<feature type="compositionally biased region" description="Polar residues" evidence="5">
    <location>
        <begin position="867"/>
        <end position="884"/>
    </location>
</feature>
<proteinExistence type="predicted"/>
<dbReference type="PROSITE" id="PS51293">
    <property type="entry name" value="SANT"/>
    <property type="match status" value="1"/>
</dbReference>
<dbReference type="CDD" id="cd00167">
    <property type="entry name" value="SANT"/>
    <property type="match status" value="2"/>
</dbReference>
<feature type="compositionally biased region" description="Low complexity" evidence="5">
    <location>
        <begin position="731"/>
        <end position="749"/>
    </location>
</feature>
<keyword evidence="1" id="KW-0805">Transcription regulation</keyword>
<feature type="region of interest" description="Disordered" evidence="5">
    <location>
        <begin position="829"/>
        <end position="891"/>
    </location>
</feature>
<feature type="domain" description="Myb-like" evidence="6">
    <location>
        <begin position="140"/>
        <end position="190"/>
    </location>
</feature>
<feature type="region of interest" description="Disordered" evidence="5">
    <location>
        <begin position="271"/>
        <end position="292"/>
    </location>
</feature>
<dbReference type="InParanoid" id="A0A1E5R4R1"/>
<dbReference type="OrthoDB" id="2143914at2759"/>
<feature type="domain" description="SANT" evidence="7">
    <location>
        <begin position="143"/>
        <end position="186"/>
    </location>
</feature>
<feature type="compositionally biased region" description="Low complexity" evidence="5">
    <location>
        <begin position="848"/>
        <end position="866"/>
    </location>
</feature>
<dbReference type="GO" id="GO:0042795">
    <property type="term" value="P:snRNA transcription by RNA polymerase II"/>
    <property type="evidence" value="ECO:0007669"/>
    <property type="project" value="TreeGrafter"/>
</dbReference>
<dbReference type="Proteomes" id="UP000095728">
    <property type="component" value="Unassembled WGS sequence"/>
</dbReference>
<dbReference type="SUPFAM" id="SSF46689">
    <property type="entry name" value="Homeodomain-like"/>
    <property type="match status" value="1"/>
</dbReference>
<dbReference type="EMBL" id="LPNM01000010">
    <property type="protein sequence ID" value="OEJ81874.1"/>
    <property type="molecule type" value="Genomic_DNA"/>
</dbReference>
<organism evidence="9 10">
    <name type="scientific">Hanseniaspora osmophila</name>
    <dbReference type="NCBI Taxonomy" id="56408"/>
    <lineage>
        <taxon>Eukaryota</taxon>
        <taxon>Fungi</taxon>
        <taxon>Dikarya</taxon>
        <taxon>Ascomycota</taxon>
        <taxon>Saccharomycotina</taxon>
        <taxon>Saccharomycetes</taxon>
        <taxon>Saccharomycodales</taxon>
        <taxon>Saccharomycodaceae</taxon>
        <taxon>Hanseniaspora</taxon>
    </lineage>
</organism>
<keyword evidence="2 9" id="KW-0238">DNA-binding</keyword>
<feature type="domain" description="Myb-like" evidence="6">
    <location>
        <begin position="50"/>
        <end position="139"/>
    </location>
</feature>
<evidence type="ECO:0000259" key="7">
    <source>
        <dbReference type="PROSITE" id="PS51293"/>
    </source>
</evidence>
<dbReference type="PROSITE" id="PS50090">
    <property type="entry name" value="MYB_LIKE"/>
    <property type="match status" value="3"/>
</dbReference>
<dbReference type="Pfam" id="PF00249">
    <property type="entry name" value="Myb_DNA-binding"/>
    <property type="match status" value="2"/>
</dbReference>
<feature type="compositionally biased region" description="Polar residues" evidence="5">
    <location>
        <begin position="690"/>
        <end position="703"/>
    </location>
</feature>
<evidence type="ECO:0000256" key="5">
    <source>
        <dbReference type="SAM" id="MobiDB-lite"/>
    </source>
</evidence>
<dbReference type="PANTHER" id="PTHR46621">
    <property type="entry name" value="SNRNA-ACTIVATING PROTEIN COMPLEX SUBUNIT 4"/>
    <property type="match status" value="1"/>
</dbReference>
<evidence type="ECO:0000313" key="10">
    <source>
        <dbReference type="Proteomes" id="UP000095728"/>
    </source>
</evidence>
<feature type="compositionally biased region" description="Polar residues" evidence="5">
    <location>
        <begin position="962"/>
        <end position="976"/>
    </location>
</feature>
<feature type="region of interest" description="Disordered" evidence="5">
    <location>
        <begin position="962"/>
        <end position="985"/>
    </location>
</feature>
<dbReference type="GO" id="GO:0000978">
    <property type="term" value="F:RNA polymerase II cis-regulatory region sequence-specific DNA binding"/>
    <property type="evidence" value="ECO:0007669"/>
    <property type="project" value="TreeGrafter"/>
</dbReference>
<feature type="region of interest" description="Disordered" evidence="5">
    <location>
        <begin position="903"/>
        <end position="929"/>
    </location>
</feature>
<dbReference type="GO" id="GO:0019185">
    <property type="term" value="C:snRNA-activating protein complex"/>
    <property type="evidence" value="ECO:0007669"/>
    <property type="project" value="TreeGrafter"/>
</dbReference>
<feature type="region of interest" description="Disordered" evidence="5">
    <location>
        <begin position="319"/>
        <end position="339"/>
    </location>
</feature>
<feature type="region of interest" description="Disordered" evidence="5">
    <location>
        <begin position="1"/>
        <end position="31"/>
    </location>
</feature>
<name>A0A1E5R4R1_9ASCO</name>
<dbReference type="STRING" id="56408.A0A1E5R4R1"/>
<dbReference type="InterPro" id="IPR051575">
    <property type="entry name" value="Myb-like_DNA-bd"/>
</dbReference>
<feature type="domain" description="Myb-like" evidence="6">
    <location>
        <begin position="194"/>
        <end position="244"/>
    </location>
</feature>
<dbReference type="AlphaFoldDB" id="A0A1E5R4R1"/>
<comment type="caution">
    <text evidence="9">The sequence shown here is derived from an EMBL/GenBank/DDBJ whole genome shotgun (WGS) entry which is preliminary data.</text>
</comment>